<reference evidence="1 2" key="1">
    <citation type="submission" date="2024-06" db="EMBL/GenBank/DDBJ databases">
        <title>The Natural Products Discovery Center: Release of the First 8490 Sequenced Strains for Exploring Actinobacteria Biosynthetic Diversity.</title>
        <authorList>
            <person name="Kalkreuter E."/>
            <person name="Kautsar S.A."/>
            <person name="Yang D."/>
            <person name="Bader C.D."/>
            <person name="Teijaro C.N."/>
            <person name="Fluegel L."/>
            <person name="Davis C.M."/>
            <person name="Simpson J.R."/>
            <person name="Lauterbach L."/>
            <person name="Steele A.D."/>
            <person name="Gui C."/>
            <person name="Meng S."/>
            <person name="Li G."/>
            <person name="Viehrig K."/>
            <person name="Ye F."/>
            <person name="Su P."/>
            <person name="Kiefer A.F."/>
            <person name="Nichols A."/>
            <person name="Cepeda A.J."/>
            <person name="Yan W."/>
            <person name="Fan B."/>
            <person name="Jiang Y."/>
            <person name="Adhikari A."/>
            <person name="Zheng C.-J."/>
            <person name="Schuster L."/>
            <person name="Cowan T.M."/>
            <person name="Smanski M.J."/>
            <person name="Chevrette M.G."/>
            <person name="De Carvalho L.P.S."/>
            <person name="Shen B."/>
        </authorList>
    </citation>
    <scope>NUCLEOTIDE SEQUENCE [LARGE SCALE GENOMIC DNA]</scope>
    <source>
        <strain evidence="1 2">NPDC048946</strain>
    </source>
</reference>
<sequence length="66" mass="7167">MSRVTIVSTATYAYEIEVPLGFLADEVELGESITADIREAFLAGVPLGANLRDLQVTTTVVAERPW</sequence>
<accession>A0ABV3DBT9</accession>
<comment type="caution">
    <text evidence="1">The sequence shown here is derived from an EMBL/GenBank/DDBJ whole genome shotgun (WGS) entry which is preliminary data.</text>
</comment>
<evidence type="ECO:0000313" key="2">
    <source>
        <dbReference type="Proteomes" id="UP001551482"/>
    </source>
</evidence>
<dbReference type="EMBL" id="JBEZFP010000012">
    <property type="protein sequence ID" value="MEU8133220.1"/>
    <property type="molecule type" value="Genomic_DNA"/>
</dbReference>
<evidence type="ECO:0000313" key="1">
    <source>
        <dbReference type="EMBL" id="MEU8133220.1"/>
    </source>
</evidence>
<proteinExistence type="predicted"/>
<organism evidence="1 2">
    <name type="scientific">Streptodolium elevatio</name>
    <dbReference type="NCBI Taxonomy" id="3157996"/>
    <lineage>
        <taxon>Bacteria</taxon>
        <taxon>Bacillati</taxon>
        <taxon>Actinomycetota</taxon>
        <taxon>Actinomycetes</taxon>
        <taxon>Kitasatosporales</taxon>
        <taxon>Streptomycetaceae</taxon>
        <taxon>Streptodolium</taxon>
    </lineage>
</organism>
<dbReference type="Proteomes" id="UP001551482">
    <property type="component" value="Unassembled WGS sequence"/>
</dbReference>
<dbReference type="RefSeq" id="WP_358350331.1">
    <property type="nucleotide sequence ID" value="NZ_JBEZFP010000012.1"/>
</dbReference>
<name>A0ABV3DBT9_9ACTN</name>
<keyword evidence="2" id="KW-1185">Reference proteome</keyword>
<protein>
    <submittedName>
        <fullName evidence="1">Uncharacterized protein</fullName>
    </submittedName>
</protein>
<gene>
    <name evidence="1" type="ORF">AB0C36_06890</name>
</gene>